<dbReference type="Gene3D" id="3.30.40.10">
    <property type="entry name" value="Zinc/RING finger domain, C3HC4 (zinc finger)"/>
    <property type="match status" value="1"/>
</dbReference>
<reference evidence="1 2" key="1">
    <citation type="submission" date="2020-02" db="EMBL/GenBank/DDBJ databases">
        <title>A chromosome-scale genome assembly of the black bullhead catfish (Ameiurus melas).</title>
        <authorList>
            <person name="Wen M."/>
            <person name="Zham M."/>
            <person name="Cabau C."/>
            <person name="Klopp C."/>
            <person name="Donnadieu C."/>
            <person name="Roques C."/>
            <person name="Bouchez O."/>
            <person name="Lampietro C."/>
            <person name="Jouanno E."/>
            <person name="Herpin A."/>
            <person name="Louis A."/>
            <person name="Berthelot C."/>
            <person name="Parey E."/>
            <person name="Roest-Crollius H."/>
            <person name="Braasch I."/>
            <person name="Postlethwait J."/>
            <person name="Robinson-Rechavi M."/>
            <person name="Echchiki A."/>
            <person name="Begum T."/>
            <person name="Montfort J."/>
            <person name="Schartl M."/>
            <person name="Bobe J."/>
            <person name="Guiguen Y."/>
        </authorList>
    </citation>
    <scope>NUCLEOTIDE SEQUENCE [LARGE SCALE GENOMIC DNA]</scope>
    <source>
        <strain evidence="1">M_S1</strain>
        <tissue evidence="1">Blood</tissue>
    </source>
</reference>
<name>A0A7J6ABN0_AMEME</name>
<dbReference type="InterPro" id="IPR013083">
    <property type="entry name" value="Znf_RING/FYVE/PHD"/>
</dbReference>
<dbReference type="Proteomes" id="UP000593565">
    <property type="component" value="Unassembled WGS sequence"/>
</dbReference>
<proteinExistence type="predicted"/>
<evidence type="ECO:0000313" key="2">
    <source>
        <dbReference type="Proteomes" id="UP000593565"/>
    </source>
</evidence>
<keyword evidence="2" id="KW-1185">Reference proteome</keyword>
<dbReference type="EMBL" id="JAAGNN010000014">
    <property type="protein sequence ID" value="KAF4080344.1"/>
    <property type="molecule type" value="Genomic_DNA"/>
</dbReference>
<protein>
    <recommendedName>
        <fullName evidence="3">PHD-type domain-containing protein</fullName>
    </recommendedName>
</protein>
<organism evidence="1 2">
    <name type="scientific">Ameiurus melas</name>
    <name type="common">Black bullhead</name>
    <name type="synonym">Silurus melas</name>
    <dbReference type="NCBI Taxonomy" id="219545"/>
    <lineage>
        <taxon>Eukaryota</taxon>
        <taxon>Metazoa</taxon>
        <taxon>Chordata</taxon>
        <taxon>Craniata</taxon>
        <taxon>Vertebrata</taxon>
        <taxon>Euteleostomi</taxon>
        <taxon>Actinopterygii</taxon>
        <taxon>Neopterygii</taxon>
        <taxon>Teleostei</taxon>
        <taxon>Ostariophysi</taxon>
        <taxon>Siluriformes</taxon>
        <taxon>Ictaluridae</taxon>
        <taxon>Ameiurus</taxon>
    </lineage>
</organism>
<dbReference type="AlphaFoldDB" id="A0A7J6ABN0"/>
<evidence type="ECO:0008006" key="3">
    <source>
        <dbReference type="Google" id="ProtNLM"/>
    </source>
</evidence>
<sequence>MRRNCLSKYDWVDLKWNGGQINHSTQKDWYSCGVFVMQTTNQNGAGKLRLHRGRMKEVVGAFPNIPCHFTLNSSKEHMEHLRLTMAEELLKASVFKRGHYCSLCAASKSPGGGAETFSIDCHCCKTGYHVACLSLSEKQFKRAQKVDWKCCLSLFLIRSASCTVSSCLITLPN</sequence>
<accession>A0A7J6ABN0</accession>
<evidence type="ECO:0000313" key="1">
    <source>
        <dbReference type="EMBL" id="KAF4080344.1"/>
    </source>
</evidence>
<gene>
    <name evidence="1" type="ORF">AMELA_G00169410</name>
</gene>
<comment type="caution">
    <text evidence="1">The sequence shown here is derived from an EMBL/GenBank/DDBJ whole genome shotgun (WGS) entry which is preliminary data.</text>
</comment>